<accession>A0A915I9P8</accession>
<dbReference type="AlphaFoldDB" id="A0A915I9P8"/>
<dbReference type="WBParaSite" id="nRc.2.0.1.t10011-RA">
    <property type="protein sequence ID" value="nRc.2.0.1.t10011-RA"/>
    <property type="gene ID" value="nRc.2.0.1.g10011"/>
</dbReference>
<name>A0A915I9P8_ROMCU</name>
<evidence type="ECO:0000313" key="2">
    <source>
        <dbReference type="WBParaSite" id="nRc.2.0.1.t10011-RA"/>
    </source>
</evidence>
<keyword evidence="1" id="KW-1185">Reference proteome</keyword>
<protein>
    <submittedName>
        <fullName evidence="2">Uncharacterized protein</fullName>
    </submittedName>
</protein>
<dbReference type="Proteomes" id="UP000887565">
    <property type="component" value="Unplaced"/>
</dbReference>
<evidence type="ECO:0000313" key="1">
    <source>
        <dbReference type="Proteomes" id="UP000887565"/>
    </source>
</evidence>
<proteinExistence type="predicted"/>
<sequence length="169" mass="19142">MFSLSFDQILPIDLAMKIFNIFRKVEKCKLSPVRTLGSAICRCFTVYYYTLFALLTFSSIKIQNVGGAGLYALNESALRRYLEHVLELGEMSDRSLTGERPPHYVQELYDTLADENDRYGRGYVPYEDGLFTVQAVTQDYKGTGTGTGRITITYIFSQSLAHLIGSFKE</sequence>
<reference evidence="2" key="1">
    <citation type="submission" date="2022-11" db="UniProtKB">
        <authorList>
            <consortium name="WormBaseParasite"/>
        </authorList>
    </citation>
    <scope>IDENTIFICATION</scope>
</reference>
<organism evidence="1 2">
    <name type="scientific">Romanomermis culicivorax</name>
    <name type="common">Nematode worm</name>
    <dbReference type="NCBI Taxonomy" id="13658"/>
    <lineage>
        <taxon>Eukaryota</taxon>
        <taxon>Metazoa</taxon>
        <taxon>Ecdysozoa</taxon>
        <taxon>Nematoda</taxon>
        <taxon>Enoplea</taxon>
        <taxon>Dorylaimia</taxon>
        <taxon>Mermithida</taxon>
        <taxon>Mermithoidea</taxon>
        <taxon>Mermithidae</taxon>
        <taxon>Romanomermis</taxon>
    </lineage>
</organism>